<name>A0AAE0MDE4_9PEZI</name>
<reference evidence="1" key="1">
    <citation type="journal article" date="2023" name="Mol. Phylogenet. Evol.">
        <title>Genome-scale phylogeny and comparative genomics of the fungal order Sordariales.</title>
        <authorList>
            <person name="Hensen N."/>
            <person name="Bonometti L."/>
            <person name="Westerberg I."/>
            <person name="Brannstrom I.O."/>
            <person name="Guillou S."/>
            <person name="Cros-Aarteil S."/>
            <person name="Calhoun S."/>
            <person name="Haridas S."/>
            <person name="Kuo A."/>
            <person name="Mondo S."/>
            <person name="Pangilinan J."/>
            <person name="Riley R."/>
            <person name="LaButti K."/>
            <person name="Andreopoulos B."/>
            <person name="Lipzen A."/>
            <person name="Chen C."/>
            <person name="Yan M."/>
            <person name="Daum C."/>
            <person name="Ng V."/>
            <person name="Clum A."/>
            <person name="Steindorff A."/>
            <person name="Ohm R.A."/>
            <person name="Martin F."/>
            <person name="Silar P."/>
            <person name="Natvig D.O."/>
            <person name="Lalanne C."/>
            <person name="Gautier V."/>
            <person name="Ament-Velasquez S.L."/>
            <person name="Kruys A."/>
            <person name="Hutchinson M.I."/>
            <person name="Powell A.J."/>
            <person name="Barry K."/>
            <person name="Miller A.N."/>
            <person name="Grigoriev I.V."/>
            <person name="Debuchy R."/>
            <person name="Gladieux P."/>
            <person name="Hiltunen Thoren M."/>
            <person name="Johannesson H."/>
        </authorList>
    </citation>
    <scope>NUCLEOTIDE SEQUENCE</scope>
    <source>
        <strain evidence="1">SMH4131-1</strain>
    </source>
</reference>
<gene>
    <name evidence="1" type="ORF">B0T19DRAFT_424676</name>
</gene>
<sequence length="113" mass="13373">MHLMQYFFCFFAFLVSFWLRFGISAVFYSCQVSWSKASWFIEAGPRWPRHMKDNDRSMEWDHYWGTRSCSFVVFASSFPPWTTTDSSHEESLKGLLNCQEAPVSYICPASRRQ</sequence>
<proteinExistence type="predicted"/>
<dbReference type="Proteomes" id="UP001286456">
    <property type="component" value="Unassembled WGS sequence"/>
</dbReference>
<evidence type="ECO:0000313" key="1">
    <source>
        <dbReference type="EMBL" id="KAK3328471.1"/>
    </source>
</evidence>
<comment type="caution">
    <text evidence="1">The sequence shown here is derived from an EMBL/GenBank/DDBJ whole genome shotgun (WGS) entry which is preliminary data.</text>
</comment>
<dbReference type="EMBL" id="JAUEPO010000003">
    <property type="protein sequence ID" value="KAK3328471.1"/>
    <property type="molecule type" value="Genomic_DNA"/>
</dbReference>
<protein>
    <submittedName>
        <fullName evidence="1">Uncharacterized protein</fullName>
    </submittedName>
</protein>
<keyword evidence="2" id="KW-1185">Reference proteome</keyword>
<accession>A0AAE0MDE4</accession>
<evidence type="ECO:0000313" key="2">
    <source>
        <dbReference type="Proteomes" id="UP001286456"/>
    </source>
</evidence>
<dbReference type="AlphaFoldDB" id="A0AAE0MDE4"/>
<reference evidence="1" key="2">
    <citation type="submission" date="2023-06" db="EMBL/GenBank/DDBJ databases">
        <authorList>
            <consortium name="Lawrence Berkeley National Laboratory"/>
            <person name="Haridas S."/>
            <person name="Hensen N."/>
            <person name="Bonometti L."/>
            <person name="Westerberg I."/>
            <person name="Brannstrom I.O."/>
            <person name="Guillou S."/>
            <person name="Cros-Aarteil S."/>
            <person name="Calhoun S."/>
            <person name="Kuo A."/>
            <person name="Mondo S."/>
            <person name="Pangilinan J."/>
            <person name="Riley R."/>
            <person name="Labutti K."/>
            <person name="Andreopoulos B."/>
            <person name="Lipzen A."/>
            <person name="Chen C."/>
            <person name="Yanf M."/>
            <person name="Daum C."/>
            <person name="Ng V."/>
            <person name="Clum A."/>
            <person name="Steindorff A."/>
            <person name="Ohm R."/>
            <person name="Martin F."/>
            <person name="Silar P."/>
            <person name="Natvig D."/>
            <person name="Lalanne C."/>
            <person name="Gautier V."/>
            <person name="Ament-Velasquez S.L."/>
            <person name="Kruys A."/>
            <person name="Hutchinson M.I."/>
            <person name="Powell A.J."/>
            <person name="Barry K."/>
            <person name="Miller A.N."/>
            <person name="Grigoriev I.V."/>
            <person name="Debuchy R."/>
            <person name="Gladieux P."/>
            <person name="Thoren M.H."/>
            <person name="Johannesson H."/>
        </authorList>
    </citation>
    <scope>NUCLEOTIDE SEQUENCE</scope>
    <source>
        <strain evidence="1">SMH4131-1</strain>
    </source>
</reference>
<organism evidence="1 2">
    <name type="scientific">Cercophora scortea</name>
    <dbReference type="NCBI Taxonomy" id="314031"/>
    <lineage>
        <taxon>Eukaryota</taxon>
        <taxon>Fungi</taxon>
        <taxon>Dikarya</taxon>
        <taxon>Ascomycota</taxon>
        <taxon>Pezizomycotina</taxon>
        <taxon>Sordariomycetes</taxon>
        <taxon>Sordariomycetidae</taxon>
        <taxon>Sordariales</taxon>
        <taxon>Lasiosphaeriaceae</taxon>
        <taxon>Cercophora</taxon>
    </lineage>
</organism>